<evidence type="ECO:0000313" key="3">
    <source>
        <dbReference type="EMBL" id="WIM06098.1"/>
    </source>
</evidence>
<dbReference type="AlphaFoldDB" id="A0AA49FM80"/>
<dbReference type="Gene3D" id="3.90.70.10">
    <property type="entry name" value="Cysteine proteinases"/>
    <property type="match status" value="1"/>
</dbReference>
<dbReference type="Pfam" id="PF00112">
    <property type="entry name" value="Peptidase_C1"/>
    <property type="match status" value="1"/>
</dbReference>
<feature type="region of interest" description="Disordered" evidence="1">
    <location>
        <begin position="601"/>
        <end position="623"/>
    </location>
</feature>
<dbReference type="InterPro" id="IPR038765">
    <property type="entry name" value="Papain-like_cys_pep_sf"/>
</dbReference>
<organism evidence="3">
    <name type="scientific">Candidatus Nitricoxidivorans perseverans</name>
    <dbReference type="NCBI Taxonomy" id="2975601"/>
    <lineage>
        <taxon>Bacteria</taxon>
        <taxon>Pseudomonadati</taxon>
        <taxon>Pseudomonadota</taxon>
        <taxon>Betaproteobacteria</taxon>
        <taxon>Nitrosomonadales</taxon>
        <taxon>Sterolibacteriaceae</taxon>
        <taxon>Candidatus Nitricoxidivorans</taxon>
    </lineage>
</organism>
<evidence type="ECO:0000256" key="1">
    <source>
        <dbReference type="SAM" id="MobiDB-lite"/>
    </source>
</evidence>
<accession>A0AA49FM80</accession>
<dbReference type="InterPro" id="IPR000668">
    <property type="entry name" value="Peptidase_C1A_C"/>
</dbReference>
<dbReference type="CDD" id="cd02619">
    <property type="entry name" value="Peptidase_C1"/>
    <property type="match status" value="1"/>
</dbReference>
<name>A0AA49FM80_9PROT</name>
<dbReference type="SUPFAM" id="SSF54001">
    <property type="entry name" value="Cysteine proteinases"/>
    <property type="match status" value="1"/>
</dbReference>
<proteinExistence type="predicted"/>
<dbReference type="Proteomes" id="UP001234916">
    <property type="component" value="Chromosome"/>
</dbReference>
<sequence>MAKTKTTQAVRRVCNVRPDTMDFRDKMYEATLVEVPKRIVLEDYMKVKVPILDQGSEGACTGFGLATVTNYLLRRRKEVKGGDSVSPRMMYEMAKRYDEWPGEKYDGSSARGAMKGWHKHGVCSESSWRYDPKKPDARLTEARIADAANRPLGAYFRVNHKDLVAMHAALAEVGILYATATVHAGWEAVSSDGLIPLRDEILGGHAFAIVAFDERGFWIQNSWGPGWGHRGFALIGYQDWLGNGTDVWVARLGAPVILEAAEKGAAAGRVGAMRAKSYSYPELRPHIISIGNDGALRDDGIFGTSAAEAEEIIKQDFPRITANWKKKRLLLYAHGGLVSEESAIQRVSDYRKALLDAEVYPLAFSWKSDAWTTIRNILKDAHGRRRPEGVLDAAKDFMLDRLDDALEPLARTLGGKAMWSEMKENALFATVKENGGARIALGFLDELLAQDPGIEIHVAGHSAGSIFHAPIVQWLTAKGKIASGPLSGMIGLGRKIETCTLWAPACTVDLFKQTYLPALNAKGIKRLALFTLTDPVEQDDDCAGIYHKSLLYLVSDAFEQRVRIPVFRKDGEPILGMEKFIRADAELAALFKGGNADWIRSPNTAEDGSPAHSTARHHGDFDDDKPTVLATLARILGQGASQAPFEFAHTSASLRARRLNLG</sequence>
<feature type="domain" description="Peptidase C1A papain C-terminal" evidence="2">
    <location>
        <begin position="50"/>
        <end position="235"/>
    </location>
</feature>
<dbReference type="KEGG" id="npv:OHM77_02050"/>
<evidence type="ECO:0000259" key="2">
    <source>
        <dbReference type="Pfam" id="PF00112"/>
    </source>
</evidence>
<protein>
    <submittedName>
        <fullName evidence="3">C1 family peptidase</fullName>
    </submittedName>
</protein>
<dbReference type="EMBL" id="CP107246">
    <property type="protein sequence ID" value="WIM06098.1"/>
    <property type="molecule type" value="Genomic_DNA"/>
</dbReference>
<gene>
    <name evidence="3" type="ORF">OHM77_02050</name>
</gene>
<dbReference type="GO" id="GO:0006508">
    <property type="term" value="P:proteolysis"/>
    <property type="evidence" value="ECO:0007669"/>
    <property type="project" value="InterPro"/>
</dbReference>
<reference evidence="3" key="1">
    <citation type="journal article" date="2023" name="Nat. Microbiol.">
        <title>Enrichment and characterization of a nitric oxide-reducing microbial community in a continuous bioreactor.</title>
        <authorList>
            <person name="Garrido-Amador P."/>
            <person name="Stortenbeker N."/>
            <person name="Wessels H.J.C.T."/>
            <person name="Speth D.R."/>
            <person name="Garcia-Heredia I."/>
            <person name="Kartal B."/>
        </authorList>
    </citation>
    <scope>NUCLEOTIDE SEQUENCE</scope>
    <source>
        <strain evidence="3">MAG1</strain>
    </source>
</reference>
<dbReference type="GO" id="GO:0008234">
    <property type="term" value="F:cysteine-type peptidase activity"/>
    <property type="evidence" value="ECO:0007669"/>
    <property type="project" value="InterPro"/>
</dbReference>